<evidence type="ECO:0000313" key="1">
    <source>
        <dbReference type="EMBL" id="OXV05702.1"/>
    </source>
</evidence>
<dbReference type="Proteomes" id="UP000243515">
    <property type="component" value="Unassembled WGS sequence"/>
</dbReference>
<dbReference type="PANTHER" id="PTHR43313:SF1">
    <property type="entry name" value="3BETA-HYDROXYSTEROID DEHYDROGENASE DHS-16"/>
    <property type="match status" value="1"/>
</dbReference>
<evidence type="ECO:0008006" key="3">
    <source>
        <dbReference type="Google" id="ProtNLM"/>
    </source>
</evidence>
<reference evidence="1 2" key="1">
    <citation type="journal article" date="2015" name="Environ. Microbiol.">
        <title>Metagenome sequence of Elaphomyces granulatus from sporocarp tissue reveals Ascomycota ectomycorrhizal fingerprints of genome expansion and a Proteobacteria-rich microbiome.</title>
        <authorList>
            <person name="Quandt C.A."/>
            <person name="Kohler A."/>
            <person name="Hesse C.N."/>
            <person name="Sharpton T.J."/>
            <person name="Martin F."/>
            <person name="Spatafora J.W."/>
        </authorList>
    </citation>
    <scope>NUCLEOTIDE SEQUENCE [LARGE SCALE GENOMIC DNA]</scope>
    <source>
        <strain evidence="1 2">OSC145934</strain>
    </source>
</reference>
<dbReference type="Gene3D" id="3.40.50.720">
    <property type="entry name" value="NAD(P)-binding Rossmann-like Domain"/>
    <property type="match status" value="1"/>
</dbReference>
<accession>A0A232LNK4</accession>
<gene>
    <name evidence="1" type="ORF">Egran_06528</name>
</gene>
<protein>
    <recommendedName>
        <fullName evidence="3">DUF1776-domain-containing protein</fullName>
    </recommendedName>
</protein>
<comment type="caution">
    <text evidence="1">The sequence shown here is derived from an EMBL/GenBank/DDBJ whole genome shotgun (WGS) entry which is preliminary data.</text>
</comment>
<dbReference type="OrthoDB" id="5308060at2759"/>
<dbReference type="Pfam" id="PF08643">
    <property type="entry name" value="DUF1776"/>
    <property type="match status" value="1"/>
</dbReference>
<name>A0A232LNK4_9EURO</name>
<evidence type="ECO:0000313" key="2">
    <source>
        <dbReference type="Proteomes" id="UP000243515"/>
    </source>
</evidence>
<proteinExistence type="predicted"/>
<sequence>MTSDDQFFFDYLSFVPTDIRKYSAQVADSIDRHVDHLASAVRETLARQSWLPSVIRPPSRQSRTFRVPPPPQSVANRIYDWLIQNPAWTAAILAFIGTGGLLIYGSRTLHGRKRRARKAGNGARKEIVVIAGSPHEPVTRSIAADLERRGFIVYITVLSMEEEHIVQSENRVDIHALWLDLTTTPSTPSEIHPSLHAIHNLLTQPQFPIPGVPPHTCQLSGLILLPSPNYPTGPIATVPPSSWADTINTRLLSPILITQLFLPLLTIRNNSSTIIFLYPSISSSLSAPFSAAEVAVTRALSGFATSLRRELRIMQRSGDSSNNTDVVELKLGNIDLGSQYRPTHSHVAGTEVLTWTPQQRALYGPSYISSVEQSPVTSAGSSLVHGSPARTLHYAIFDSLAPPQKSLFGKRKRKRPVVYIGRGSRLYGIIGEWVPSSLVGWMLSPRSGNRTASGWDWVGSGSSSENGWEKVG</sequence>
<dbReference type="PANTHER" id="PTHR43313">
    <property type="entry name" value="SHORT-CHAIN DEHYDROGENASE/REDUCTASE FAMILY 9C"/>
    <property type="match status" value="1"/>
</dbReference>
<dbReference type="InterPro" id="IPR036291">
    <property type="entry name" value="NAD(P)-bd_dom_sf"/>
</dbReference>
<keyword evidence="2" id="KW-1185">Reference proteome</keyword>
<organism evidence="1 2">
    <name type="scientific">Elaphomyces granulatus</name>
    <dbReference type="NCBI Taxonomy" id="519963"/>
    <lineage>
        <taxon>Eukaryota</taxon>
        <taxon>Fungi</taxon>
        <taxon>Dikarya</taxon>
        <taxon>Ascomycota</taxon>
        <taxon>Pezizomycotina</taxon>
        <taxon>Eurotiomycetes</taxon>
        <taxon>Eurotiomycetidae</taxon>
        <taxon>Eurotiales</taxon>
        <taxon>Elaphomycetaceae</taxon>
        <taxon>Elaphomyces</taxon>
    </lineage>
</organism>
<dbReference type="SUPFAM" id="SSF51735">
    <property type="entry name" value="NAD(P)-binding Rossmann-fold domains"/>
    <property type="match status" value="1"/>
</dbReference>
<dbReference type="AlphaFoldDB" id="A0A232LNK4"/>
<dbReference type="EMBL" id="NPHW01006560">
    <property type="protein sequence ID" value="OXV05702.1"/>
    <property type="molecule type" value="Genomic_DNA"/>
</dbReference>
<dbReference type="InterPro" id="IPR013952">
    <property type="entry name" value="DUF1776_fun"/>
</dbReference>